<evidence type="ECO:0000313" key="2">
    <source>
        <dbReference type="EMBL" id="KAF0289091.1"/>
    </source>
</evidence>
<dbReference type="EMBL" id="VIIS01002062">
    <property type="protein sequence ID" value="KAF0289091.1"/>
    <property type="molecule type" value="Genomic_DNA"/>
</dbReference>
<proteinExistence type="predicted"/>
<protein>
    <submittedName>
        <fullName evidence="2">Uncharacterized protein</fullName>
    </submittedName>
</protein>
<name>A0A6A4VI14_AMPAM</name>
<keyword evidence="3" id="KW-1185">Reference proteome</keyword>
<dbReference type="Proteomes" id="UP000440578">
    <property type="component" value="Unassembled WGS sequence"/>
</dbReference>
<feature type="compositionally biased region" description="Pro residues" evidence="1">
    <location>
        <begin position="1"/>
        <end position="12"/>
    </location>
</feature>
<organism evidence="2 3">
    <name type="scientific">Amphibalanus amphitrite</name>
    <name type="common">Striped barnacle</name>
    <name type="synonym">Balanus amphitrite</name>
    <dbReference type="NCBI Taxonomy" id="1232801"/>
    <lineage>
        <taxon>Eukaryota</taxon>
        <taxon>Metazoa</taxon>
        <taxon>Ecdysozoa</taxon>
        <taxon>Arthropoda</taxon>
        <taxon>Crustacea</taxon>
        <taxon>Multicrustacea</taxon>
        <taxon>Cirripedia</taxon>
        <taxon>Thoracica</taxon>
        <taxon>Thoracicalcarea</taxon>
        <taxon>Balanomorpha</taxon>
        <taxon>Balanoidea</taxon>
        <taxon>Balanidae</taxon>
        <taxon>Amphibalaninae</taxon>
        <taxon>Amphibalanus</taxon>
    </lineage>
</organism>
<sequence length="129" mass="14624">MSSYKPAPPPPSRVHTATTEAPFQAAPTRRTESGEPRRPFRQPARSVVVARWGDDVQLDCRVESSNLIPRTDDVKRLALLNWAIEYCRFADSTLLATHEFVNPVLLKTFIKDLTRTNRQCTTSRTAAER</sequence>
<dbReference type="AlphaFoldDB" id="A0A6A4VI14"/>
<feature type="compositionally biased region" description="Basic and acidic residues" evidence="1">
    <location>
        <begin position="29"/>
        <end position="38"/>
    </location>
</feature>
<comment type="caution">
    <text evidence="2">The sequence shown here is derived from an EMBL/GenBank/DDBJ whole genome shotgun (WGS) entry which is preliminary data.</text>
</comment>
<feature type="region of interest" description="Disordered" evidence="1">
    <location>
        <begin position="1"/>
        <end position="44"/>
    </location>
</feature>
<dbReference type="OrthoDB" id="190835at2759"/>
<accession>A0A6A4VI14</accession>
<gene>
    <name evidence="2" type="ORF">FJT64_012602</name>
</gene>
<evidence type="ECO:0000313" key="3">
    <source>
        <dbReference type="Proteomes" id="UP000440578"/>
    </source>
</evidence>
<evidence type="ECO:0000256" key="1">
    <source>
        <dbReference type="SAM" id="MobiDB-lite"/>
    </source>
</evidence>
<reference evidence="2 3" key="1">
    <citation type="submission" date="2019-07" db="EMBL/GenBank/DDBJ databases">
        <title>Draft genome assembly of a fouling barnacle, Amphibalanus amphitrite (Darwin, 1854): The first reference genome for Thecostraca.</title>
        <authorList>
            <person name="Kim W."/>
        </authorList>
    </citation>
    <scope>NUCLEOTIDE SEQUENCE [LARGE SCALE GENOMIC DNA]</scope>
    <source>
        <strain evidence="2">SNU_AA5</strain>
        <tissue evidence="2">Soma without cirri and trophi</tissue>
    </source>
</reference>